<dbReference type="InterPro" id="IPR004424">
    <property type="entry name" value="IspE"/>
</dbReference>
<evidence type="ECO:0000256" key="6">
    <source>
        <dbReference type="ARBA" id="ARBA00022777"/>
    </source>
</evidence>
<evidence type="ECO:0000256" key="9">
    <source>
        <dbReference type="HAMAP-Rule" id="MF_00061"/>
    </source>
</evidence>
<accession>A0A7G9GSC6</accession>
<comment type="pathway">
    <text evidence="9">Isoprenoid biosynthesis; isopentenyl diphosphate biosynthesis via DXP pathway; isopentenyl diphosphate from 1-deoxy-D-xylulose 5-phosphate: step 3/6.</text>
</comment>
<gene>
    <name evidence="9 12" type="primary">ispE</name>
    <name evidence="12" type="ORF">H9Q80_07140</name>
</gene>
<protein>
    <recommendedName>
        <fullName evidence="3 9">4-diphosphocytidyl-2-C-methyl-D-erythritol kinase</fullName>
        <shortName evidence="9">CMK</shortName>
        <ecNumber evidence="2 9">2.7.1.148</ecNumber>
    </recommendedName>
    <alternativeName>
        <fullName evidence="8 9">4-(cytidine-5'-diphospho)-2-C-methyl-D-erythritol kinase</fullName>
    </alternativeName>
</protein>
<evidence type="ECO:0000259" key="10">
    <source>
        <dbReference type="Pfam" id="PF00288"/>
    </source>
</evidence>
<dbReference type="EC" id="2.7.1.148" evidence="2 9"/>
<evidence type="ECO:0000256" key="4">
    <source>
        <dbReference type="ARBA" id="ARBA00022679"/>
    </source>
</evidence>
<keyword evidence="9" id="KW-0414">Isoprene biosynthesis</keyword>
<evidence type="ECO:0000256" key="7">
    <source>
        <dbReference type="ARBA" id="ARBA00022840"/>
    </source>
</evidence>
<dbReference type="RefSeq" id="WP_117454677.1">
    <property type="nucleotide sequence ID" value="NZ_CP060636.1"/>
</dbReference>
<dbReference type="SUPFAM" id="SSF55060">
    <property type="entry name" value="GHMP Kinase, C-terminal domain"/>
    <property type="match status" value="1"/>
</dbReference>
<dbReference type="HAMAP" id="MF_00061">
    <property type="entry name" value="IspE"/>
    <property type="match status" value="1"/>
</dbReference>
<dbReference type="InterPro" id="IPR020568">
    <property type="entry name" value="Ribosomal_Su5_D2-typ_SF"/>
</dbReference>
<dbReference type="GO" id="GO:0019288">
    <property type="term" value="P:isopentenyl diphosphate biosynthetic process, methylerythritol 4-phosphate pathway"/>
    <property type="evidence" value="ECO:0007669"/>
    <property type="project" value="UniProtKB-UniRule"/>
</dbReference>
<dbReference type="GO" id="GO:0005524">
    <property type="term" value="F:ATP binding"/>
    <property type="evidence" value="ECO:0007669"/>
    <property type="project" value="UniProtKB-UniRule"/>
</dbReference>
<dbReference type="Proteomes" id="UP000515856">
    <property type="component" value="Chromosome"/>
</dbReference>
<keyword evidence="5 9" id="KW-0547">Nucleotide-binding</keyword>
<dbReference type="KEGG" id="ehn:H9Q80_07140"/>
<dbReference type="GO" id="GO:0050515">
    <property type="term" value="F:4-(cytidine 5'-diphospho)-2-C-methyl-D-erythritol kinase activity"/>
    <property type="evidence" value="ECO:0007669"/>
    <property type="project" value="UniProtKB-UniRule"/>
</dbReference>
<comment type="function">
    <text evidence="9">Catalyzes the phosphorylation of the position 2 hydroxy group of 4-diphosphocytidyl-2C-methyl-D-erythritol.</text>
</comment>
<feature type="active site" evidence="9">
    <location>
        <position position="132"/>
    </location>
</feature>
<dbReference type="Pfam" id="PF08544">
    <property type="entry name" value="GHMP_kinases_C"/>
    <property type="match status" value="1"/>
</dbReference>
<reference evidence="12 13" key="1">
    <citation type="submission" date="2020-08" db="EMBL/GenBank/DDBJ databases">
        <authorList>
            <person name="Liu C."/>
            <person name="Sun Q."/>
        </authorList>
    </citation>
    <scope>NUCLEOTIDE SEQUENCE [LARGE SCALE GENOMIC DNA]</scope>
    <source>
        <strain evidence="12 13">NSJ-61</strain>
    </source>
</reference>
<evidence type="ECO:0000256" key="5">
    <source>
        <dbReference type="ARBA" id="ARBA00022741"/>
    </source>
</evidence>
<evidence type="ECO:0000313" key="13">
    <source>
        <dbReference type="Proteomes" id="UP000515856"/>
    </source>
</evidence>
<evidence type="ECO:0000259" key="11">
    <source>
        <dbReference type="Pfam" id="PF08544"/>
    </source>
</evidence>
<keyword evidence="13" id="KW-1185">Reference proteome</keyword>
<dbReference type="InterPro" id="IPR036554">
    <property type="entry name" value="GHMP_kinase_C_sf"/>
</dbReference>
<evidence type="ECO:0000313" key="12">
    <source>
        <dbReference type="EMBL" id="QNM13708.1"/>
    </source>
</evidence>
<dbReference type="InterPro" id="IPR006204">
    <property type="entry name" value="GHMP_kinase_N_dom"/>
</dbReference>
<feature type="domain" description="GHMP kinase C-terminal" evidence="11">
    <location>
        <begin position="195"/>
        <end position="269"/>
    </location>
</feature>
<dbReference type="PIRSF" id="PIRSF010376">
    <property type="entry name" value="IspE"/>
    <property type="match status" value="1"/>
</dbReference>
<evidence type="ECO:0000256" key="3">
    <source>
        <dbReference type="ARBA" id="ARBA00017473"/>
    </source>
</evidence>
<keyword evidence="7 9" id="KW-0067">ATP-binding</keyword>
<dbReference type="PANTHER" id="PTHR43527">
    <property type="entry name" value="4-DIPHOSPHOCYTIDYL-2-C-METHYL-D-ERYTHRITOL KINASE, CHLOROPLASTIC"/>
    <property type="match status" value="1"/>
</dbReference>
<dbReference type="EMBL" id="CP060636">
    <property type="protein sequence ID" value="QNM13708.1"/>
    <property type="molecule type" value="Genomic_DNA"/>
</dbReference>
<dbReference type="PANTHER" id="PTHR43527:SF2">
    <property type="entry name" value="4-DIPHOSPHOCYTIDYL-2-C-METHYL-D-ERYTHRITOL KINASE, CHLOROPLASTIC"/>
    <property type="match status" value="1"/>
</dbReference>
<evidence type="ECO:0000256" key="2">
    <source>
        <dbReference type="ARBA" id="ARBA00012052"/>
    </source>
</evidence>
<feature type="domain" description="GHMP kinase N-terminal" evidence="10">
    <location>
        <begin position="62"/>
        <end position="138"/>
    </location>
</feature>
<keyword evidence="6 9" id="KW-0418">Kinase</keyword>
<dbReference type="AlphaFoldDB" id="A0A7G9GSC6"/>
<dbReference type="GO" id="GO:0016114">
    <property type="term" value="P:terpenoid biosynthetic process"/>
    <property type="evidence" value="ECO:0007669"/>
    <property type="project" value="UniProtKB-UniRule"/>
</dbReference>
<name>A0A7G9GSC6_9FIRM</name>
<feature type="binding site" evidence="9">
    <location>
        <begin position="90"/>
        <end position="100"/>
    </location>
    <ligand>
        <name>ATP</name>
        <dbReference type="ChEBI" id="CHEBI:30616"/>
    </ligand>
</feature>
<feature type="active site" evidence="9">
    <location>
        <position position="8"/>
    </location>
</feature>
<sequence>MKIEAHAKVNLSLNVVRKRDDGYHELEMIMVPLTLHDDVTVELSEQDSYSCNIEGLAIDESNTVVKAVKLMKDTYGIKEHFHVHMEKHIPMQAGLAGGSADGAAVMKGIHALLDLKVPISELSMLSKQVGADVPFCVYDTPAVVKGIGEDVTPINCQLDFEILLVKPQEGVPTGKAFSMIDFQTCEHPDYRKVQHAMETGDYKAFCESLGNTLEQPAFQIVPLIKDIKQELLGMGFDGVLMSGSGSTVFAISKNHALIEEAYHKYDKEGYFVYKTKIIG</sequence>
<organism evidence="12 13">
    <name type="scientific">[Eubacterium] hominis</name>
    <dbReference type="NCBI Taxonomy" id="2764325"/>
    <lineage>
        <taxon>Bacteria</taxon>
        <taxon>Bacillati</taxon>
        <taxon>Bacillota</taxon>
        <taxon>Erysipelotrichia</taxon>
        <taxon>Erysipelotrichales</taxon>
        <taxon>Erysipelotrichaceae</taxon>
        <taxon>Amedibacillus</taxon>
    </lineage>
</organism>
<dbReference type="NCBIfam" id="TIGR00154">
    <property type="entry name" value="ispE"/>
    <property type="match status" value="1"/>
</dbReference>
<comment type="similarity">
    <text evidence="1 9">Belongs to the GHMP kinase family. IspE subfamily.</text>
</comment>
<dbReference type="Gene3D" id="3.30.230.10">
    <property type="match status" value="1"/>
</dbReference>
<proteinExistence type="inferred from homology"/>
<dbReference type="UniPathway" id="UPA00056">
    <property type="reaction ID" value="UER00094"/>
</dbReference>
<comment type="catalytic activity">
    <reaction evidence="9">
        <text>4-CDP-2-C-methyl-D-erythritol + ATP = 4-CDP-2-C-methyl-D-erythritol 2-phosphate + ADP + H(+)</text>
        <dbReference type="Rhea" id="RHEA:18437"/>
        <dbReference type="ChEBI" id="CHEBI:15378"/>
        <dbReference type="ChEBI" id="CHEBI:30616"/>
        <dbReference type="ChEBI" id="CHEBI:57823"/>
        <dbReference type="ChEBI" id="CHEBI:57919"/>
        <dbReference type="ChEBI" id="CHEBI:456216"/>
        <dbReference type="EC" id="2.7.1.148"/>
    </reaction>
</comment>
<dbReference type="InterPro" id="IPR013750">
    <property type="entry name" value="GHMP_kinase_C_dom"/>
</dbReference>
<dbReference type="Pfam" id="PF00288">
    <property type="entry name" value="GHMP_kinases_N"/>
    <property type="match status" value="1"/>
</dbReference>
<evidence type="ECO:0000256" key="1">
    <source>
        <dbReference type="ARBA" id="ARBA00009684"/>
    </source>
</evidence>
<evidence type="ECO:0000256" key="8">
    <source>
        <dbReference type="ARBA" id="ARBA00032554"/>
    </source>
</evidence>
<keyword evidence="4 9" id="KW-0808">Transferase</keyword>
<dbReference type="InterPro" id="IPR014721">
    <property type="entry name" value="Ribsml_uS5_D2-typ_fold_subgr"/>
</dbReference>
<dbReference type="Gene3D" id="3.30.70.890">
    <property type="entry name" value="GHMP kinase, C-terminal domain"/>
    <property type="match status" value="1"/>
</dbReference>
<dbReference type="SUPFAM" id="SSF54211">
    <property type="entry name" value="Ribosomal protein S5 domain 2-like"/>
    <property type="match status" value="1"/>
</dbReference>